<evidence type="ECO:0000313" key="7">
    <source>
        <dbReference type="EMBL" id="CAE0147994.1"/>
    </source>
</evidence>
<dbReference type="PROSITE" id="PS00175">
    <property type="entry name" value="PG_MUTASE"/>
    <property type="match status" value="1"/>
</dbReference>
<dbReference type="GO" id="GO:0004331">
    <property type="term" value="F:fructose-2,6-bisphosphate 2-phosphatase activity"/>
    <property type="evidence" value="ECO:0007669"/>
    <property type="project" value="TreeGrafter"/>
</dbReference>
<evidence type="ECO:0000256" key="5">
    <source>
        <dbReference type="SAM" id="MobiDB-lite"/>
    </source>
</evidence>
<evidence type="ECO:0000259" key="6">
    <source>
        <dbReference type="Pfam" id="PF01591"/>
    </source>
</evidence>
<dbReference type="Gene3D" id="3.40.50.1240">
    <property type="entry name" value="Phosphoglycerate mutase-like"/>
    <property type="match status" value="1"/>
</dbReference>
<feature type="active site" description="Tele-phosphohistidine intermediate" evidence="3">
    <location>
        <position position="224"/>
    </location>
</feature>
<dbReference type="GO" id="GO:0006000">
    <property type="term" value="P:fructose metabolic process"/>
    <property type="evidence" value="ECO:0007669"/>
    <property type="project" value="InterPro"/>
</dbReference>
<dbReference type="AlphaFoldDB" id="A0A7S3C007"/>
<dbReference type="SUPFAM" id="SSF53254">
    <property type="entry name" value="Phosphoglycerate mutase-like"/>
    <property type="match status" value="1"/>
</dbReference>
<dbReference type="GO" id="GO:0005829">
    <property type="term" value="C:cytosol"/>
    <property type="evidence" value="ECO:0007669"/>
    <property type="project" value="TreeGrafter"/>
</dbReference>
<dbReference type="InterPro" id="IPR003094">
    <property type="entry name" value="6Pfruct_kin"/>
</dbReference>
<feature type="binding site" evidence="4">
    <location>
        <position position="280"/>
    </location>
    <ligand>
        <name>substrate</name>
    </ligand>
</feature>
<feature type="binding site" evidence="4">
    <location>
        <begin position="223"/>
        <end position="230"/>
    </location>
    <ligand>
        <name>substrate</name>
    </ligand>
</feature>
<dbReference type="PANTHER" id="PTHR10606:SF44">
    <property type="entry name" value="6-PHOSPHOFRUCTO 2-KINASE_FRUCTOSE 2,6-BISPHOSPHATASE LONG FORM"/>
    <property type="match status" value="1"/>
</dbReference>
<dbReference type="InterPro" id="IPR013078">
    <property type="entry name" value="His_Pase_superF_clade-1"/>
</dbReference>
<evidence type="ECO:0000256" key="3">
    <source>
        <dbReference type="PIRSR" id="PIRSR613078-1"/>
    </source>
</evidence>
<keyword evidence="2" id="KW-0067">ATP-binding</keyword>
<dbReference type="PRINTS" id="PR00991">
    <property type="entry name" value="6PFRUCTKNASE"/>
</dbReference>
<dbReference type="Pfam" id="PF01591">
    <property type="entry name" value="6PF2K"/>
    <property type="match status" value="1"/>
</dbReference>
<evidence type="ECO:0000256" key="1">
    <source>
        <dbReference type="ARBA" id="ARBA00022741"/>
    </source>
</evidence>
<proteinExistence type="predicted"/>
<dbReference type="SMART" id="SM00855">
    <property type="entry name" value="PGAM"/>
    <property type="match status" value="1"/>
</dbReference>
<gene>
    <name evidence="7" type="ORF">PSIN1315_LOCUS11611</name>
</gene>
<dbReference type="FunFam" id="3.40.50.300:FF:000644">
    <property type="entry name" value="GpmB, Fructose-2,6-bisphosphatase"/>
    <property type="match status" value="1"/>
</dbReference>
<feature type="region of interest" description="Disordered" evidence="5">
    <location>
        <begin position="427"/>
        <end position="449"/>
    </location>
</feature>
<feature type="domain" description="6-phosphofructo-2-kinase" evidence="6">
    <location>
        <begin position="1"/>
        <end position="215"/>
    </location>
</feature>
<dbReference type="Gene3D" id="3.40.50.300">
    <property type="entry name" value="P-loop containing nucleotide triphosphate hydrolases"/>
    <property type="match status" value="1"/>
</dbReference>
<dbReference type="GO" id="GO:0006003">
    <property type="term" value="P:fructose 2,6-bisphosphate metabolic process"/>
    <property type="evidence" value="ECO:0007669"/>
    <property type="project" value="InterPro"/>
</dbReference>
<feature type="active site" description="Proton donor/acceptor" evidence="3">
    <location>
        <position position="310"/>
    </location>
</feature>
<dbReference type="CDD" id="cd07067">
    <property type="entry name" value="HP_PGM_like"/>
    <property type="match status" value="1"/>
</dbReference>
<dbReference type="SUPFAM" id="SSF52540">
    <property type="entry name" value="P-loop containing nucleoside triphosphate hydrolases"/>
    <property type="match status" value="1"/>
</dbReference>
<reference evidence="7" key="1">
    <citation type="submission" date="2021-01" db="EMBL/GenBank/DDBJ databases">
        <authorList>
            <person name="Corre E."/>
            <person name="Pelletier E."/>
            <person name="Niang G."/>
            <person name="Scheremetjew M."/>
            <person name="Finn R."/>
            <person name="Kale V."/>
            <person name="Holt S."/>
            <person name="Cochrane G."/>
            <person name="Meng A."/>
            <person name="Brown T."/>
            <person name="Cohen L."/>
        </authorList>
    </citation>
    <scope>NUCLEOTIDE SEQUENCE</scope>
    <source>
        <strain evidence="7">RCC927</strain>
    </source>
</reference>
<evidence type="ECO:0000256" key="4">
    <source>
        <dbReference type="PIRSR" id="PIRSR613078-2"/>
    </source>
</evidence>
<sequence>MVGLPARGKSYMASKLTGYLSFFHGAVVRIFNLGEYRRRLYGPHAPDSFFSPDNPEGVAKRAECARMAMKDMIDFLFQESGVEGLQMKNVHSGRIGIFDATNSTRERRRWIRDQLVGLPVKLIFIESCCDDKLTVKNNIWTSKVNNQDYKNVEEQAAYSDFRKRIAQYEKMYASLDESEYAWIKLINSGQRVVINNIHGFLPGRIVQFLSNIHATHKPLYLSRHGQSEYNLSGKIGGDSGLTAAGAKYAEALGRFAADHIQVGPDGKPRRTRLWTSSMRRTIDTVARVPHPKLADGWMQMSHRVYRQLDELYAGICDGMTYEEIEETYPEEFQHRKEDKLAYRYPRGESYLDIVSRLEPLVHEMESYRQPLLIVGHQAVLRLVYAYFAGVSREEAPRLSIPLNTVIELTPNAAGDKYFEKRTVLEPGTVSLSDGQQDPALAGKHDPPSH</sequence>
<evidence type="ECO:0000256" key="2">
    <source>
        <dbReference type="ARBA" id="ARBA00022840"/>
    </source>
</evidence>
<protein>
    <recommendedName>
        <fullName evidence="6">6-phosphofructo-2-kinase domain-containing protein</fullName>
    </recommendedName>
</protein>
<dbReference type="Pfam" id="PF00300">
    <property type="entry name" value="His_Phos_1"/>
    <property type="match status" value="1"/>
</dbReference>
<name>A0A7S3C007_9VIRI</name>
<dbReference type="InterPro" id="IPR029033">
    <property type="entry name" value="His_PPase_superfam"/>
</dbReference>
<dbReference type="InterPro" id="IPR013079">
    <property type="entry name" value="6Phosfructo_kin"/>
</dbReference>
<dbReference type="EMBL" id="HBHY01018016">
    <property type="protein sequence ID" value="CAE0147994.1"/>
    <property type="molecule type" value="Transcribed_RNA"/>
</dbReference>
<dbReference type="PANTHER" id="PTHR10606">
    <property type="entry name" value="6-PHOSPHOFRUCTO-2-KINASE/FRUCTOSE-2,6-BISPHOSPHATASE"/>
    <property type="match status" value="1"/>
</dbReference>
<dbReference type="InterPro" id="IPR027417">
    <property type="entry name" value="P-loop_NTPase"/>
</dbReference>
<dbReference type="InterPro" id="IPR001345">
    <property type="entry name" value="PG/BPGM_mutase_AS"/>
</dbReference>
<dbReference type="GO" id="GO:0005524">
    <property type="term" value="F:ATP binding"/>
    <property type="evidence" value="ECO:0007669"/>
    <property type="project" value="UniProtKB-KW"/>
</dbReference>
<dbReference type="PIRSF" id="PIRSF000709">
    <property type="entry name" value="6PFK_2-Ptase"/>
    <property type="match status" value="1"/>
</dbReference>
<accession>A0A7S3C007</accession>
<organism evidence="7">
    <name type="scientific">Prasinoderma singulare</name>
    <dbReference type="NCBI Taxonomy" id="676789"/>
    <lineage>
        <taxon>Eukaryota</taxon>
        <taxon>Viridiplantae</taxon>
        <taxon>Prasinodermophyta</taxon>
        <taxon>Prasinodermophyceae</taxon>
        <taxon>Prasinodermales</taxon>
        <taxon>Prasinodermaceae</taxon>
        <taxon>Prasinoderma</taxon>
    </lineage>
</organism>
<dbReference type="GO" id="GO:0003873">
    <property type="term" value="F:6-phosphofructo-2-kinase activity"/>
    <property type="evidence" value="ECO:0007669"/>
    <property type="project" value="InterPro"/>
</dbReference>
<keyword evidence="1" id="KW-0547">Nucleotide-binding</keyword>